<proteinExistence type="inferred from homology"/>
<protein>
    <submittedName>
        <fullName evidence="5">SDR family NAD(P)-dependent oxidoreductase</fullName>
    </submittedName>
</protein>
<dbReference type="Proteomes" id="UP001501508">
    <property type="component" value="Unassembled WGS sequence"/>
</dbReference>
<keyword evidence="6" id="KW-1185">Reference proteome</keyword>
<dbReference type="PRINTS" id="PR00080">
    <property type="entry name" value="SDRFAMILY"/>
</dbReference>
<dbReference type="EMBL" id="BAABEY010000017">
    <property type="protein sequence ID" value="GAA4437139.1"/>
    <property type="molecule type" value="Genomic_DNA"/>
</dbReference>
<dbReference type="Pfam" id="PF00106">
    <property type="entry name" value="adh_short"/>
    <property type="match status" value="1"/>
</dbReference>
<evidence type="ECO:0000256" key="1">
    <source>
        <dbReference type="ARBA" id="ARBA00006484"/>
    </source>
</evidence>
<dbReference type="InterPro" id="IPR020904">
    <property type="entry name" value="Sc_DH/Rdtase_CS"/>
</dbReference>
<dbReference type="NCBIfam" id="NF004825">
    <property type="entry name" value="PRK06181.1"/>
    <property type="match status" value="1"/>
</dbReference>
<evidence type="ECO:0000313" key="6">
    <source>
        <dbReference type="Proteomes" id="UP001501508"/>
    </source>
</evidence>
<accession>A0ABP8LUD1</accession>
<dbReference type="CDD" id="cd05332">
    <property type="entry name" value="11beta-HSD1_like_SDR_c"/>
    <property type="match status" value="1"/>
</dbReference>
<name>A0ABP8LUD1_9BACT</name>
<dbReference type="RefSeq" id="WP_345027830.1">
    <property type="nucleotide sequence ID" value="NZ_BAABEY010000017.1"/>
</dbReference>
<dbReference type="InterPro" id="IPR057326">
    <property type="entry name" value="KR_dom"/>
</dbReference>
<comment type="similarity">
    <text evidence="1 3">Belongs to the short-chain dehydrogenases/reductases (SDR) family.</text>
</comment>
<dbReference type="InterPro" id="IPR036291">
    <property type="entry name" value="NAD(P)-bd_dom_sf"/>
</dbReference>
<reference evidence="6" key="1">
    <citation type="journal article" date="2019" name="Int. J. Syst. Evol. Microbiol.">
        <title>The Global Catalogue of Microorganisms (GCM) 10K type strain sequencing project: providing services to taxonomists for standard genome sequencing and annotation.</title>
        <authorList>
            <consortium name="The Broad Institute Genomics Platform"/>
            <consortium name="The Broad Institute Genome Sequencing Center for Infectious Disease"/>
            <person name="Wu L."/>
            <person name="Ma J."/>
        </authorList>
    </citation>
    <scope>NUCLEOTIDE SEQUENCE [LARGE SCALE GENOMIC DNA]</scope>
    <source>
        <strain evidence="6">JCM 31920</strain>
    </source>
</reference>
<dbReference type="PRINTS" id="PR00081">
    <property type="entry name" value="GDHRDH"/>
</dbReference>
<sequence length="268" mass="29568">MSEEFYKGKVVWVTGASAGIGEALVKAFASAGARVVLTARRRDELERVRLEAGLSEDRSLVLPADVTDFEAAPVLFSNVLAKFGQIDIVVHNAGVSQRSYIHQTDFTVYQKLMDVNFYSTVAITKAVLPFMINHQAGQFIVISSVAGKIGTIMRSGYCASKHALHGFFDSLRAEYFNERIKVTTICPGYIRTNVSLNAMNESGGKYGKMDANQEQGISPEVCADKILKAVRKGRKEVYIGGLKEVAAIYLKRFFPAILFDQVRKNIPD</sequence>
<dbReference type="PANTHER" id="PTHR44196:SF1">
    <property type="entry name" value="DEHYDROGENASE_REDUCTASE SDR FAMILY MEMBER 7B"/>
    <property type="match status" value="1"/>
</dbReference>
<comment type="caution">
    <text evidence="5">The sequence shown here is derived from an EMBL/GenBank/DDBJ whole genome shotgun (WGS) entry which is preliminary data.</text>
</comment>
<evidence type="ECO:0000259" key="4">
    <source>
        <dbReference type="SMART" id="SM00822"/>
    </source>
</evidence>
<evidence type="ECO:0000313" key="5">
    <source>
        <dbReference type="EMBL" id="GAA4437139.1"/>
    </source>
</evidence>
<dbReference type="PROSITE" id="PS00061">
    <property type="entry name" value="ADH_SHORT"/>
    <property type="match status" value="1"/>
</dbReference>
<dbReference type="InterPro" id="IPR002347">
    <property type="entry name" value="SDR_fam"/>
</dbReference>
<feature type="domain" description="Ketoreductase" evidence="4">
    <location>
        <begin position="9"/>
        <end position="193"/>
    </location>
</feature>
<gene>
    <name evidence="5" type="ORF">GCM10023091_15960</name>
</gene>
<organism evidence="5 6">
    <name type="scientific">Ravibacter arvi</name>
    <dbReference type="NCBI Taxonomy" id="2051041"/>
    <lineage>
        <taxon>Bacteria</taxon>
        <taxon>Pseudomonadati</taxon>
        <taxon>Bacteroidota</taxon>
        <taxon>Cytophagia</taxon>
        <taxon>Cytophagales</taxon>
        <taxon>Spirosomataceae</taxon>
        <taxon>Ravibacter</taxon>
    </lineage>
</organism>
<dbReference type="Gene3D" id="3.40.50.720">
    <property type="entry name" value="NAD(P)-binding Rossmann-like Domain"/>
    <property type="match status" value="1"/>
</dbReference>
<evidence type="ECO:0000256" key="2">
    <source>
        <dbReference type="ARBA" id="ARBA00023002"/>
    </source>
</evidence>
<dbReference type="SUPFAM" id="SSF51735">
    <property type="entry name" value="NAD(P)-binding Rossmann-fold domains"/>
    <property type="match status" value="1"/>
</dbReference>
<evidence type="ECO:0000256" key="3">
    <source>
        <dbReference type="RuleBase" id="RU000363"/>
    </source>
</evidence>
<dbReference type="PANTHER" id="PTHR44196">
    <property type="entry name" value="DEHYDROGENASE/REDUCTASE SDR FAMILY MEMBER 7B"/>
    <property type="match status" value="1"/>
</dbReference>
<keyword evidence="2" id="KW-0560">Oxidoreductase</keyword>
<dbReference type="SMART" id="SM00822">
    <property type="entry name" value="PKS_KR"/>
    <property type="match status" value="1"/>
</dbReference>